<feature type="domain" description="Sushi" evidence="5">
    <location>
        <begin position="7"/>
        <end position="66"/>
    </location>
</feature>
<reference evidence="6 7" key="1">
    <citation type="submission" date="2018-11" db="EMBL/GenBank/DDBJ databases">
        <authorList>
            <consortium name="Pathogen Informatics"/>
        </authorList>
    </citation>
    <scope>NUCLEOTIDE SEQUENCE [LARGE SCALE GENOMIC DNA]</scope>
</reference>
<dbReference type="PROSITE" id="PS50923">
    <property type="entry name" value="SUSHI"/>
    <property type="match status" value="1"/>
</dbReference>
<dbReference type="CDD" id="cd00033">
    <property type="entry name" value="CCP"/>
    <property type="match status" value="1"/>
</dbReference>
<evidence type="ECO:0000313" key="8">
    <source>
        <dbReference type="WBParaSite" id="HPBE_0002579501-mRNA-1"/>
    </source>
</evidence>
<dbReference type="Proteomes" id="UP000050761">
    <property type="component" value="Unassembled WGS sequence"/>
</dbReference>
<dbReference type="Gene3D" id="2.10.70.10">
    <property type="entry name" value="Complement Module, domain 1"/>
    <property type="match status" value="1"/>
</dbReference>
<organism evidence="7 8">
    <name type="scientific">Heligmosomoides polygyrus</name>
    <name type="common">Parasitic roundworm</name>
    <dbReference type="NCBI Taxonomy" id="6339"/>
    <lineage>
        <taxon>Eukaryota</taxon>
        <taxon>Metazoa</taxon>
        <taxon>Ecdysozoa</taxon>
        <taxon>Nematoda</taxon>
        <taxon>Chromadorea</taxon>
        <taxon>Rhabditida</taxon>
        <taxon>Rhabditina</taxon>
        <taxon>Rhabditomorpha</taxon>
        <taxon>Strongyloidea</taxon>
        <taxon>Heligmosomidae</taxon>
        <taxon>Heligmosomoides</taxon>
    </lineage>
</organism>
<dbReference type="AlphaFoldDB" id="A0A183GSX5"/>
<evidence type="ECO:0000256" key="2">
    <source>
        <dbReference type="PROSITE-ProRule" id="PRU00302"/>
    </source>
</evidence>
<keyword evidence="1 2" id="KW-1015">Disulfide bond</keyword>
<evidence type="ECO:0000313" key="7">
    <source>
        <dbReference type="Proteomes" id="UP000050761"/>
    </source>
</evidence>
<keyword evidence="2" id="KW-0768">Sushi</keyword>
<keyword evidence="4" id="KW-0472">Membrane</keyword>
<accession>A0A3P8EBR4</accession>
<dbReference type="InterPro" id="IPR035976">
    <property type="entry name" value="Sushi/SCR/CCP_sf"/>
</dbReference>
<dbReference type="EMBL" id="UZAH01038611">
    <property type="protein sequence ID" value="VDP53911.1"/>
    <property type="molecule type" value="Genomic_DNA"/>
</dbReference>
<keyword evidence="4" id="KW-0812">Transmembrane</keyword>
<dbReference type="WBParaSite" id="HPBE_0002579501-mRNA-1">
    <property type="protein sequence ID" value="HPBE_0002579501-mRNA-1"/>
    <property type="gene ID" value="HPBE_0002579501"/>
</dbReference>
<protein>
    <submittedName>
        <fullName evidence="8">Sushi domain-containing protein</fullName>
    </submittedName>
</protein>
<evidence type="ECO:0000313" key="6">
    <source>
        <dbReference type="EMBL" id="VDP53911.1"/>
    </source>
</evidence>
<sequence>MIVEILISCGPLLKKEGVVKTPASANYLDGDSVTFSCKPKYYIHGDIERTCRNGTWSPGWWAWCRDRNLEYALKWMTALLSIFGFVMMFMIIFCLLWNARRNKQREHNQKMLEKARRYGASGNTRFDSRTSKQRMSQRITEKEPLRQDMLDILDDKPSYMREERRSAPSFYQGTGGTNEIDANVNQGRISQQNFDLAAGSAGLRQGILEEAYDDRPSYMREERRVSPSVFQTREVVQPMATTIVQRQYALPPVEQIQPVRTTVVRRQYELPPVEQMQPVGSNVVQRQPRNFFESSAI</sequence>
<feature type="disulfide bond" evidence="2">
    <location>
        <begin position="37"/>
        <end position="64"/>
    </location>
</feature>
<comment type="caution">
    <text evidence="2">Lacks conserved residue(s) required for the propagation of feature annotation.</text>
</comment>
<dbReference type="InterPro" id="IPR000436">
    <property type="entry name" value="Sushi_SCR_CCP_dom"/>
</dbReference>
<feature type="transmembrane region" description="Helical" evidence="4">
    <location>
        <begin position="75"/>
        <end position="97"/>
    </location>
</feature>
<evidence type="ECO:0000259" key="5">
    <source>
        <dbReference type="PROSITE" id="PS50923"/>
    </source>
</evidence>
<evidence type="ECO:0000256" key="3">
    <source>
        <dbReference type="SAM" id="MobiDB-lite"/>
    </source>
</evidence>
<keyword evidence="4" id="KW-1133">Transmembrane helix</keyword>
<dbReference type="SMART" id="SM00032">
    <property type="entry name" value="CCP"/>
    <property type="match status" value="1"/>
</dbReference>
<feature type="region of interest" description="Disordered" evidence="3">
    <location>
        <begin position="121"/>
        <end position="140"/>
    </location>
</feature>
<dbReference type="SUPFAM" id="SSF57535">
    <property type="entry name" value="Complement control module/SCR domain"/>
    <property type="match status" value="1"/>
</dbReference>
<dbReference type="Pfam" id="PF00084">
    <property type="entry name" value="Sushi"/>
    <property type="match status" value="1"/>
</dbReference>
<reference evidence="8" key="2">
    <citation type="submission" date="2019-09" db="UniProtKB">
        <authorList>
            <consortium name="WormBaseParasite"/>
        </authorList>
    </citation>
    <scope>IDENTIFICATION</scope>
</reference>
<evidence type="ECO:0000256" key="1">
    <source>
        <dbReference type="ARBA" id="ARBA00023157"/>
    </source>
</evidence>
<evidence type="ECO:0000256" key="4">
    <source>
        <dbReference type="SAM" id="Phobius"/>
    </source>
</evidence>
<keyword evidence="7" id="KW-1185">Reference proteome</keyword>
<gene>
    <name evidence="6" type="ORF">HPBE_LOCUS25793</name>
</gene>
<dbReference type="OrthoDB" id="5810086at2759"/>
<accession>A0A183GSX5</accession>
<proteinExistence type="predicted"/>
<name>A0A183GSX5_HELPZ</name>